<proteinExistence type="predicted"/>
<keyword evidence="1" id="KW-0732">Signal</keyword>
<feature type="chain" id="PRO_5046477908" description="DUF695 domain-containing protein" evidence="1">
    <location>
        <begin position="23"/>
        <end position="169"/>
    </location>
</feature>
<sequence>MKLLFSFLSFCGLFVLYQCSQAAAERSGVPELTPHFFQHRAEFQQLTTLACAVQKQMNTRHEVYKPGTAPEYPMPLAADFAKIDRLIRQIGGGSLILLQGADGGSSLLLLQWGFVFAGDSVEMSYSYNPSRLADYIPELHDLDKHNPQEPVYFTKPLADGWYVQYDYSP</sequence>
<organism evidence="2 3">
    <name type="scientific">Rheinheimera marina</name>
    <dbReference type="NCBI Taxonomy" id="1774958"/>
    <lineage>
        <taxon>Bacteria</taxon>
        <taxon>Pseudomonadati</taxon>
        <taxon>Pseudomonadota</taxon>
        <taxon>Gammaproteobacteria</taxon>
        <taxon>Chromatiales</taxon>
        <taxon>Chromatiaceae</taxon>
        <taxon>Rheinheimera</taxon>
    </lineage>
</organism>
<reference evidence="3" key="1">
    <citation type="journal article" date="2019" name="Int. J. Syst. Evol. Microbiol.">
        <title>The Global Catalogue of Microorganisms (GCM) 10K type strain sequencing project: providing services to taxonomists for standard genome sequencing and annotation.</title>
        <authorList>
            <consortium name="The Broad Institute Genomics Platform"/>
            <consortium name="The Broad Institute Genome Sequencing Center for Infectious Disease"/>
            <person name="Wu L."/>
            <person name="Ma J."/>
        </authorList>
    </citation>
    <scope>NUCLEOTIDE SEQUENCE [LARGE SCALE GENOMIC DNA]</scope>
    <source>
        <strain evidence="3">DT28</strain>
    </source>
</reference>
<feature type="signal peptide" evidence="1">
    <location>
        <begin position="1"/>
        <end position="22"/>
    </location>
</feature>
<evidence type="ECO:0000313" key="2">
    <source>
        <dbReference type="EMBL" id="MFC4653815.1"/>
    </source>
</evidence>
<gene>
    <name evidence="2" type="ORF">ACFO3I_02130</name>
</gene>
<evidence type="ECO:0000313" key="3">
    <source>
        <dbReference type="Proteomes" id="UP001595962"/>
    </source>
</evidence>
<protein>
    <recommendedName>
        <fullName evidence="4">DUF695 domain-containing protein</fullName>
    </recommendedName>
</protein>
<name>A0ABV9JJG0_9GAMM</name>
<keyword evidence="3" id="KW-1185">Reference proteome</keyword>
<comment type="caution">
    <text evidence="2">The sequence shown here is derived from an EMBL/GenBank/DDBJ whole genome shotgun (WGS) entry which is preliminary data.</text>
</comment>
<dbReference type="EMBL" id="JBHSGB010000002">
    <property type="protein sequence ID" value="MFC4653815.1"/>
    <property type="molecule type" value="Genomic_DNA"/>
</dbReference>
<dbReference type="Proteomes" id="UP001595962">
    <property type="component" value="Unassembled WGS sequence"/>
</dbReference>
<evidence type="ECO:0000256" key="1">
    <source>
        <dbReference type="SAM" id="SignalP"/>
    </source>
</evidence>
<accession>A0ABV9JJG0</accession>
<dbReference type="RefSeq" id="WP_377331375.1">
    <property type="nucleotide sequence ID" value="NZ_JBHSGB010000002.1"/>
</dbReference>
<evidence type="ECO:0008006" key="4">
    <source>
        <dbReference type="Google" id="ProtNLM"/>
    </source>
</evidence>